<keyword evidence="2" id="KW-0812">Transmembrane</keyword>
<feature type="transmembrane region" description="Helical" evidence="2">
    <location>
        <begin position="147"/>
        <end position="168"/>
    </location>
</feature>
<organism evidence="3 4">
    <name type="scientific">Pseudovirgaria hyperparasitica</name>
    <dbReference type="NCBI Taxonomy" id="470096"/>
    <lineage>
        <taxon>Eukaryota</taxon>
        <taxon>Fungi</taxon>
        <taxon>Dikarya</taxon>
        <taxon>Ascomycota</taxon>
        <taxon>Pezizomycotina</taxon>
        <taxon>Dothideomycetes</taxon>
        <taxon>Dothideomycetes incertae sedis</taxon>
        <taxon>Acrospermales</taxon>
        <taxon>Acrospermaceae</taxon>
        <taxon>Pseudovirgaria</taxon>
    </lineage>
</organism>
<evidence type="ECO:0000313" key="4">
    <source>
        <dbReference type="Proteomes" id="UP000799437"/>
    </source>
</evidence>
<dbReference type="RefSeq" id="XP_033601767.1">
    <property type="nucleotide sequence ID" value="XM_033745441.1"/>
</dbReference>
<dbReference type="AlphaFoldDB" id="A0A6A6WBV2"/>
<keyword evidence="2" id="KW-0472">Membrane</keyword>
<dbReference type="GeneID" id="54486495"/>
<feature type="compositionally biased region" description="Polar residues" evidence="1">
    <location>
        <begin position="21"/>
        <end position="47"/>
    </location>
</feature>
<evidence type="ECO:0000256" key="2">
    <source>
        <dbReference type="SAM" id="Phobius"/>
    </source>
</evidence>
<keyword evidence="2" id="KW-1133">Transmembrane helix</keyword>
<dbReference type="EMBL" id="ML996570">
    <property type="protein sequence ID" value="KAF2759316.1"/>
    <property type="molecule type" value="Genomic_DNA"/>
</dbReference>
<evidence type="ECO:0000256" key="1">
    <source>
        <dbReference type="SAM" id="MobiDB-lite"/>
    </source>
</evidence>
<reference evidence="3" key="1">
    <citation type="journal article" date="2020" name="Stud. Mycol.">
        <title>101 Dothideomycetes genomes: a test case for predicting lifestyles and emergence of pathogens.</title>
        <authorList>
            <person name="Haridas S."/>
            <person name="Albert R."/>
            <person name="Binder M."/>
            <person name="Bloem J."/>
            <person name="Labutti K."/>
            <person name="Salamov A."/>
            <person name="Andreopoulos B."/>
            <person name="Baker S."/>
            <person name="Barry K."/>
            <person name="Bills G."/>
            <person name="Bluhm B."/>
            <person name="Cannon C."/>
            <person name="Castanera R."/>
            <person name="Culley D."/>
            <person name="Daum C."/>
            <person name="Ezra D."/>
            <person name="Gonzalez J."/>
            <person name="Henrissat B."/>
            <person name="Kuo A."/>
            <person name="Liang C."/>
            <person name="Lipzen A."/>
            <person name="Lutzoni F."/>
            <person name="Magnuson J."/>
            <person name="Mondo S."/>
            <person name="Nolan M."/>
            <person name="Ohm R."/>
            <person name="Pangilinan J."/>
            <person name="Park H.-J."/>
            <person name="Ramirez L."/>
            <person name="Alfaro M."/>
            <person name="Sun H."/>
            <person name="Tritt A."/>
            <person name="Yoshinaga Y."/>
            <person name="Zwiers L.-H."/>
            <person name="Turgeon B."/>
            <person name="Goodwin S."/>
            <person name="Spatafora J."/>
            <person name="Crous P."/>
            <person name="Grigoriev I."/>
        </authorList>
    </citation>
    <scope>NUCLEOTIDE SEQUENCE</scope>
    <source>
        <strain evidence="3">CBS 121739</strain>
    </source>
</reference>
<sequence length="192" mass="20404">MSSADEKTTFGAVVETHLSRPTPQHLDTTFSQASPISNFNSLPTTPTKLDHDPANPYFAGHSNGTEHGAFSKTHLDAYASDVEAGTPLSTATTVQLKGSVDGRLKECSKMSMWPSKQSLIADAKAAKRQRRCGGHDPMRNLSKKQKLTAKILIALLAVGLAVGLGVGISRAVGGGIWSGDHKTKYIPNDQGH</sequence>
<dbReference type="OrthoDB" id="5387214at2759"/>
<protein>
    <submittedName>
        <fullName evidence="3">Uncharacterized protein</fullName>
    </submittedName>
</protein>
<name>A0A6A6WBV2_9PEZI</name>
<keyword evidence="4" id="KW-1185">Reference proteome</keyword>
<gene>
    <name evidence="3" type="ORF">EJ05DRAFT_485350</name>
</gene>
<proteinExistence type="predicted"/>
<accession>A0A6A6WBV2</accession>
<evidence type="ECO:0000313" key="3">
    <source>
        <dbReference type="EMBL" id="KAF2759316.1"/>
    </source>
</evidence>
<dbReference type="Proteomes" id="UP000799437">
    <property type="component" value="Unassembled WGS sequence"/>
</dbReference>
<feature type="region of interest" description="Disordered" evidence="1">
    <location>
        <begin position="21"/>
        <end position="65"/>
    </location>
</feature>